<dbReference type="Proteomes" id="UP001596145">
    <property type="component" value="Unassembled WGS sequence"/>
</dbReference>
<evidence type="ECO:0000313" key="3">
    <source>
        <dbReference type="Proteomes" id="UP001596145"/>
    </source>
</evidence>
<evidence type="ECO:0000313" key="2">
    <source>
        <dbReference type="EMBL" id="MFC5134725.1"/>
    </source>
</evidence>
<proteinExistence type="predicted"/>
<dbReference type="AlphaFoldDB" id="A0ABD5QR93"/>
<accession>A0ABD5QR93</accession>
<dbReference type="EMBL" id="JBHSKV010000010">
    <property type="protein sequence ID" value="MFC5134725.1"/>
    <property type="molecule type" value="Genomic_DNA"/>
</dbReference>
<organism evidence="2 3">
    <name type="scientific">Halorubrum glutamatedens</name>
    <dbReference type="NCBI Taxonomy" id="2707018"/>
    <lineage>
        <taxon>Archaea</taxon>
        <taxon>Methanobacteriati</taxon>
        <taxon>Methanobacteriota</taxon>
        <taxon>Stenosarchaea group</taxon>
        <taxon>Halobacteria</taxon>
        <taxon>Halobacteriales</taxon>
        <taxon>Haloferacaceae</taxon>
        <taxon>Halorubrum</taxon>
    </lineage>
</organism>
<sequence>MPKDTVRLSAAGTGPVTVSARSEPVSGGDDPAGDDVAHRATNGRTKFDHVPTTAPAVGHRLSATTAADV</sequence>
<reference evidence="2 3" key="1">
    <citation type="journal article" date="2019" name="Int. J. Syst. Evol. Microbiol.">
        <title>The Global Catalogue of Microorganisms (GCM) 10K type strain sequencing project: providing services to taxonomists for standard genome sequencing and annotation.</title>
        <authorList>
            <consortium name="The Broad Institute Genomics Platform"/>
            <consortium name="The Broad Institute Genome Sequencing Center for Infectious Disease"/>
            <person name="Wu L."/>
            <person name="Ma J."/>
        </authorList>
    </citation>
    <scope>NUCLEOTIDE SEQUENCE [LARGE SCALE GENOMIC DNA]</scope>
    <source>
        <strain evidence="2 3">CGMCC 1.16026</strain>
    </source>
</reference>
<dbReference type="RefSeq" id="WP_122106244.1">
    <property type="nucleotide sequence ID" value="NZ_JBHSKV010000010.1"/>
</dbReference>
<comment type="caution">
    <text evidence="2">The sequence shown here is derived from an EMBL/GenBank/DDBJ whole genome shotgun (WGS) entry which is preliminary data.</text>
</comment>
<keyword evidence="3" id="KW-1185">Reference proteome</keyword>
<protein>
    <submittedName>
        <fullName evidence="2">Uncharacterized protein</fullName>
    </submittedName>
</protein>
<evidence type="ECO:0000256" key="1">
    <source>
        <dbReference type="SAM" id="MobiDB-lite"/>
    </source>
</evidence>
<name>A0ABD5QR93_9EURY</name>
<gene>
    <name evidence="2" type="ORF">ACFPJA_08315</name>
</gene>
<feature type="region of interest" description="Disordered" evidence="1">
    <location>
        <begin position="1"/>
        <end position="41"/>
    </location>
</feature>